<evidence type="ECO:0000313" key="2">
    <source>
        <dbReference type="Proteomes" id="UP000187203"/>
    </source>
</evidence>
<accession>A0A1R3IVZ8</accession>
<organism evidence="1 2">
    <name type="scientific">Corchorus olitorius</name>
    <dbReference type="NCBI Taxonomy" id="93759"/>
    <lineage>
        <taxon>Eukaryota</taxon>
        <taxon>Viridiplantae</taxon>
        <taxon>Streptophyta</taxon>
        <taxon>Embryophyta</taxon>
        <taxon>Tracheophyta</taxon>
        <taxon>Spermatophyta</taxon>
        <taxon>Magnoliopsida</taxon>
        <taxon>eudicotyledons</taxon>
        <taxon>Gunneridae</taxon>
        <taxon>Pentapetalae</taxon>
        <taxon>rosids</taxon>
        <taxon>malvids</taxon>
        <taxon>Malvales</taxon>
        <taxon>Malvaceae</taxon>
        <taxon>Grewioideae</taxon>
        <taxon>Apeibeae</taxon>
        <taxon>Corchorus</taxon>
    </lineage>
</organism>
<dbReference type="EMBL" id="AWUE01017520">
    <property type="protein sequence ID" value="OMO86759.1"/>
    <property type="molecule type" value="Genomic_DNA"/>
</dbReference>
<comment type="caution">
    <text evidence="1">The sequence shown here is derived from an EMBL/GenBank/DDBJ whole genome shotgun (WGS) entry which is preliminary data.</text>
</comment>
<dbReference type="Proteomes" id="UP000187203">
    <property type="component" value="Unassembled WGS sequence"/>
</dbReference>
<sequence>MDIKGQHPHDPCHNPIWEIQMMETGPSDAPRVPRGRQAVFYQDPPIFANGILDIKPFYNRLLTLPPDSAYPTDIIQALLEYQRNPYKFLGPPQAFIVEDLPADMGFQGLVSSLPQKMQDMLALFSIRANAKELFKFQSIIIRKHRDYAIRPIEQVVTENEEKVDIPLPPYINFPWRYYPTEYQKKLWADLDHYKGMESWRWQQFDQRNINLDHSFLDDSFQVPSSPYWQYQDAGDVPYLDYDPRFFQEYGYEAFEKDCDSFYWKGEPEDYYKIGEISFRLLQVPTTSASIAATIIQHAQIAHEEEQKTLECMMEQLGPTSSSRAAAAGTMTPSFPNVPRN</sequence>
<gene>
    <name evidence="1" type="ORF">COLO4_20939</name>
</gene>
<dbReference type="AlphaFoldDB" id="A0A1R3IVZ8"/>
<evidence type="ECO:0000313" key="1">
    <source>
        <dbReference type="EMBL" id="OMO86759.1"/>
    </source>
</evidence>
<reference evidence="2" key="1">
    <citation type="submission" date="2013-09" db="EMBL/GenBank/DDBJ databases">
        <title>Corchorus olitorius genome sequencing.</title>
        <authorList>
            <person name="Alam M."/>
            <person name="Haque M.S."/>
            <person name="Islam M.S."/>
            <person name="Emdad E.M."/>
            <person name="Islam M.M."/>
            <person name="Ahmed B."/>
            <person name="Halim A."/>
            <person name="Hossen Q.M.M."/>
            <person name="Hossain M.Z."/>
            <person name="Ahmed R."/>
            <person name="Khan M.M."/>
            <person name="Islam R."/>
            <person name="Rashid M.M."/>
            <person name="Khan S.A."/>
            <person name="Rahman M.S."/>
            <person name="Alam M."/>
            <person name="Yahiya A.S."/>
            <person name="Khan M.S."/>
            <person name="Azam M.S."/>
            <person name="Haque T."/>
            <person name="Lashkar M.Z.H."/>
            <person name="Akhand A.I."/>
            <person name="Morshed G."/>
            <person name="Roy S."/>
            <person name="Uddin K.S."/>
            <person name="Rabeya T."/>
            <person name="Hossain A.S."/>
            <person name="Chowdhury A."/>
            <person name="Snigdha A.R."/>
            <person name="Mortoza M.S."/>
            <person name="Matin S.A."/>
            <person name="Hoque S.M.E."/>
            <person name="Islam M.K."/>
            <person name="Roy D.K."/>
            <person name="Haider R."/>
            <person name="Moosa M.M."/>
            <person name="Elias S.M."/>
            <person name="Hasan A.M."/>
            <person name="Jahan S."/>
            <person name="Shafiuddin M."/>
            <person name="Mahmood N."/>
            <person name="Shommy N.S."/>
        </authorList>
    </citation>
    <scope>NUCLEOTIDE SEQUENCE [LARGE SCALE GENOMIC DNA]</scope>
    <source>
        <strain evidence="2">cv. O-4</strain>
    </source>
</reference>
<proteinExistence type="predicted"/>
<keyword evidence="2" id="KW-1185">Reference proteome</keyword>
<protein>
    <submittedName>
        <fullName evidence="1">Uncharacterized protein</fullName>
    </submittedName>
</protein>
<name>A0A1R3IVZ8_9ROSI</name>